<feature type="compositionally biased region" description="Low complexity" evidence="10">
    <location>
        <begin position="295"/>
        <end position="308"/>
    </location>
</feature>
<feature type="compositionally biased region" description="Polar residues" evidence="10">
    <location>
        <begin position="182"/>
        <end position="201"/>
    </location>
</feature>
<evidence type="ECO:0000256" key="9">
    <source>
        <dbReference type="ARBA" id="ARBA00023328"/>
    </source>
</evidence>
<evidence type="ECO:0000256" key="7">
    <source>
        <dbReference type="ARBA" id="ARBA00023242"/>
    </source>
</evidence>
<feature type="compositionally biased region" description="Low complexity" evidence="10">
    <location>
        <begin position="167"/>
        <end position="181"/>
    </location>
</feature>
<evidence type="ECO:0000313" key="12">
    <source>
        <dbReference type="EMBL" id="OBR84632.1"/>
    </source>
</evidence>
<evidence type="ECO:0000256" key="3">
    <source>
        <dbReference type="ARBA" id="ARBA00009914"/>
    </source>
</evidence>
<evidence type="ECO:0000256" key="5">
    <source>
        <dbReference type="ARBA" id="ARBA00022618"/>
    </source>
</evidence>
<dbReference type="OrthoDB" id="2392550at2759"/>
<feature type="compositionally biased region" description="Acidic residues" evidence="10">
    <location>
        <begin position="338"/>
        <end position="348"/>
    </location>
</feature>
<keyword evidence="6" id="KW-0498">Mitosis</keyword>
<sequence>MASTKTRRAAPNVIMSTPPPQRSKSTYSDVEKQGLLANFDIEVADKTLFFRSILSRTLASFRMREESEILSIPRELRGMTLGELESKWGGGWAGTLQRIRRESFEKKEKVREEKEEKERDEVVRGKRKRNGTASTNASPERGGKNPRRDAPTPASTRKAAQPSTTRSKASAASKKGKAAVSTPASGSSSKGPSTLPQNHIFNPTLPPTPFFSSKTHSPLSQPSKKSNPSSSSSALSSAHRPPKSADADENEDASNDEESDVNDEDDESQDDDDEDEDELPDPELLEAKLMKSTKNKTPSNSKSSSSSSRGKKKRGPSLIFRQSLAPGSIIAQDHVPEESGDGDADADENANIHLSDGRIISFNPFNLTPGRVEKELNDTQSKLSKDEKKKVQEQVHELVVKSLRERMERWKV</sequence>
<feature type="domain" description="Borealin N-terminal" evidence="11">
    <location>
        <begin position="31"/>
        <end position="86"/>
    </location>
</feature>
<feature type="region of interest" description="Disordered" evidence="10">
    <location>
        <begin position="104"/>
        <end position="351"/>
    </location>
</feature>
<feature type="compositionally biased region" description="Low complexity" evidence="10">
    <location>
        <begin position="217"/>
        <end position="238"/>
    </location>
</feature>
<proteinExistence type="inferred from homology"/>
<dbReference type="AlphaFoldDB" id="A0A1A6A3J8"/>
<dbReference type="RefSeq" id="XP_018262474.1">
    <property type="nucleotide sequence ID" value="XM_018408783.1"/>
</dbReference>
<gene>
    <name evidence="12" type="ORF">I303_05491</name>
    <name evidence="13" type="ORF">I303_105063</name>
</gene>
<evidence type="ECO:0000256" key="4">
    <source>
        <dbReference type="ARBA" id="ARBA00022454"/>
    </source>
</evidence>
<dbReference type="EMBL" id="KI894032">
    <property type="protein sequence ID" value="OBR84632.1"/>
    <property type="molecule type" value="Genomic_DNA"/>
</dbReference>
<comment type="similarity">
    <text evidence="3">Belongs to the borealin family.</text>
</comment>
<dbReference type="InterPro" id="IPR018867">
    <property type="entry name" value="Cell_div_borealin"/>
</dbReference>
<feature type="compositionally biased region" description="Basic and acidic residues" evidence="10">
    <location>
        <begin position="104"/>
        <end position="124"/>
    </location>
</feature>
<keyword evidence="14" id="KW-1185">Reference proteome</keyword>
<dbReference type="Pfam" id="PF10444">
    <property type="entry name" value="Nbl1_Borealin_N"/>
    <property type="match status" value="1"/>
</dbReference>
<dbReference type="EMBL" id="CP144535">
    <property type="protein sequence ID" value="WWC62467.1"/>
    <property type="molecule type" value="Genomic_DNA"/>
</dbReference>
<evidence type="ECO:0000313" key="13">
    <source>
        <dbReference type="EMBL" id="WWC62467.1"/>
    </source>
</evidence>
<dbReference type="GO" id="GO:0000070">
    <property type="term" value="P:mitotic sister chromatid segregation"/>
    <property type="evidence" value="ECO:0007669"/>
    <property type="project" value="TreeGrafter"/>
</dbReference>
<evidence type="ECO:0000313" key="14">
    <source>
        <dbReference type="Proteomes" id="UP000078595"/>
    </source>
</evidence>
<protein>
    <recommendedName>
        <fullName evidence="11">Borealin N-terminal domain-containing protein</fullName>
    </recommendedName>
</protein>
<organism evidence="12">
    <name type="scientific">Kwoniella dejecticola CBS 10117</name>
    <dbReference type="NCBI Taxonomy" id="1296121"/>
    <lineage>
        <taxon>Eukaryota</taxon>
        <taxon>Fungi</taxon>
        <taxon>Dikarya</taxon>
        <taxon>Basidiomycota</taxon>
        <taxon>Agaricomycotina</taxon>
        <taxon>Tremellomycetes</taxon>
        <taxon>Tremellales</taxon>
        <taxon>Cryptococcaceae</taxon>
        <taxon>Kwoniella</taxon>
    </lineage>
</organism>
<reference evidence="13" key="2">
    <citation type="submission" date="2013-07" db="EMBL/GenBank/DDBJ databases">
        <authorList>
            <consortium name="The Broad Institute Genome Sequencing Platform"/>
            <person name="Cuomo C."/>
            <person name="Litvintseva A."/>
            <person name="Chen Y."/>
            <person name="Heitman J."/>
            <person name="Sun S."/>
            <person name="Springer D."/>
            <person name="Dromer F."/>
            <person name="Young S.K."/>
            <person name="Zeng Q."/>
            <person name="Gargeya S."/>
            <person name="Fitzgerald M."/>
            <person name="Abouelleil A."/>
            <person name="Alvarado L."/>
            <person name="Berlin A.M."/>
            <person name="Chapman S.B."/>
            <person name="Dewar J."/>
            <person name="Goldberg J."/>
            <person name="Griggs A."/>
            <person name="Gujja S."/>
            <person name="Hansen M."/>
            <person name="Howarth C."/>
            <person name="Imamovic A."/>
            <person name="Larimer J."/>
            <person name="McCowan C."/>
            <person name="Murphy C."/>
            <person name="Pearson M."/>
            <person name="Priest M."/>
            <person name="Roberts A."/>
            <person name="Saif S."/>
            <person name="Shea T."/>
            <person name="Sykes S."/>
            <person name="Wortman J."/>
            <person name="Nusbaum C."/>
            <person name="Birren B."/>
        </authorList>
    </citation>
    <scope>NUCLEOTIDE SEQUENCE</scope>
    <source>
        <strain evidence="13">CBS 10117</strain>
    </source>
</reference>
<reference evidence="13" key="3">
    <citation type="submission" date="2024-02" db="EMBL/GenBank/DDBJ databases">
        <title>Comparative genomics of Cryptococcus and Kwoniella reveals pathogenesis evolution and contrasting modes of karyotype evolution via chromosome fusion or intercentromeric recombination.</title>
        <authorList>
            <person name="Coelho M.A."/>
            <person name="David-Palma M."/>
            <person name="Shea T."/>
            <person name="Bowers K."/>
            <person name="McGinley-Smith S."/>
            <person name="Mohammad A.W."/>
            <person name="Gnirke A."/>
            <person name="Yurkov A.M."/>
            <person name="Nowrousian M."/>
            <person name="Sun S."/>
            <person name="Cuomo C.A."/>
            <person name="Heitman J."/>
        </authorList>
    </citation>
    <scope>NUCLEOTIDE SEQUENCE</scope>
    <source>
        <strain evidence="13">CBS 10117</strain>
    </source>
</reference>
<keyword evidence="9" id="KW-0137">Centromere</keyword>
<evidence type="ECO:0000256" key="6">
    <source>
        <dbReference type="ARBA" id="ARBA00022776"/>
    </source>
</evidence>
<keyword evidence="8" id="KW-0131">Cell cycle</keyword>
<evidence type="ECO:0000256" key="2">
    <source>
        <dbReference type="ARBA" id="ARBA00004584"/>
    </source>
</evidence>
<keyword evidence="7" id="KW-0539">Nucleus</keyword>
<dbReference type="GeneID" id="28969190"/>
<dbReference type="Proteomes" id="UP000078595">
    <property type="component" value="Chromosome 6"/>
</dbReference>
<dbReference type="VEuPathDB" id="FungiDB:I303_05491"/>
<dbReference type="GO" id="GO:0051301">
    <property type="term" value="P:cell division"/>
    <property type="evidence" value="ECO:0007669"/>
    <property type="project" value="UniProtKB-KW"/>
</dbReference>
<dbReference type="PANTHER" id="PTHR16040:SF7">
    <property type="entry name" value="AUSTRALIN, ISOFORM A-RELATED"/>
    <property type="match status" value="1"/>
</dbReference>
<dbReference type="GO" id="GO:0051233">
    <property type="term" value="C:spindle midzone"/>
    <property type="evidence" value="ECO:0007669"/>
    <property type="project" value="TreeGrafter"/>
</dbReference>
<reference evidence="12" key="1">
    <citation type="submission" date="2013-07" db="EMBL/GenBank/DDBJ databases">
        <title>The Genome Sequence of Cryptococcus dejecticola CBS10117.</title>
        <authorList>
            <consortium name="The Broad Institute Genome Sequencing Platform"/>
            <person name="Cuomo C."/>
            <person name="Litvintseva A."/>
            <person name="Chen Y."/>
            <person name="Heitman J."/>
            <person name="Sun S."/>
            <person name="Springer D."/>
            <person name="Dromer F."/>
            <person name="Young S.K."/>
            <person name="Zeng Q."/>
            <person name="Gargeya S."/>
            <person name="Fitzgerald M."/>
            <person name="Abouelleil A."/>
            <person name="Alvarado L."/>
            <person name="Berlin A.M."/>
            <person name="Chapman S.B."/>
            <person name="Dewar J."/>
            <person name="Goldberg J."/>
            <person name="Griggs A."/>
            <person name="Gujja S."/>
            <person name="Hansen M."/>
            <person name="Howarth C."/>
            <person name="Imamovic A."/>
            <person name="Larimer J."/>
            <person name="McCowan C."/>
            <person name="Murphy C."/>
            <person name="Pearson M."/>
            <person name="Priest M."/>
            <person name="Roberts A."/>
            <person name="Saif S."/>
            <person name="Shea T."/>
            <person name="Sykes S."/>
            <person name="Wortman J."/>
            <person name="Nusbaum C."/>
            <person name="Birren B."/>
        </authorList>
    </citation>
    <scope>NUCLEOTIDE SEQUENCE [LARGE SCALE GENOMIC DNA]</scope>
    <source>
        <strain evidence="12">CBS 10117</strain>
    </source>
</reference>
<dbReference type="GO" id="GO:0005634">
    <property type="term" value="C:nucleus"/>
    <property type="evidence" value="ECO:0007669"/>
    <property type="project" value="UniProtKB-SubCell"/>
</dbReference>
<dbReference type="KEGG" id="kdj:28969190"/>
<feature type="region of interest" description="Disordered" evidence="10">
    <location>
        <begin position="1"/>
        <end position="27"/>
    </location>
</feature>
<feature type="compositionally biased region" description="Acidic residues" evidence="10">
    <location>
        <begin position="247"/>
        <end position="284"/>
    </location>
</feature>
<evidence type="ECO:0000259" key="11">
    <source>
        <dbReference type="Pfam" id="PF10444"/>
    </source>
</evidence>
<dbReference type="GO" id="GO:0000775">
    <property type="term" value="C:chromosome, centromeric region"/>
    <property type="evidence" value="ECO:0007669"/>
    <property type="project" value="UniProtKB-SubCell"/>
</dbReference>
<dbReference type="PANTHER" id="PTHR16040">
    <property type="entry name" value="AUSTRALIN, ISOFORM A-RELATED"/>
    <property type="match status" value="1"/>
</dbReference>
<name>A0A1A6A3J8_9TREE</name>
<evidence type="ECO:0000256" key="10">
    <source>
        <dbReference type="SAM" id="MobiDB-lite"/>
    </source>
</evidence>
<evidence type="ECO:0000256" key="1">
    <source>
        <dbReference type="ARBA" id="ARBA00004123"/>
    </source>
</evidence>
<dbReference type="InterPro" id="IPR018851">
    <property type="entry name" value="Borealin_N"/>
</dbReference>
<evidence type="ECO:0000256" key="8">
    <source>
        <dbReference type="ARBA" id="ARBA00023306"/>
    </source>
</evidence>
<dbReference type="GO" id="GO:0032133">
    <property type="term" value="C:chromosome passenger complex"/>
    <property type="evidence" value="ECO:0007669"/>
    <property type="project" value="TreeGrafter"/>
</dbReference>
<keyword evidence="4" id="KW-0158">Chromosome</keyword>
<keyword evidence="5" id="KW-0132">Cell division</keyword>
<comment type="subcellular location">
    <subcellularLocation>
        <location evidence="2">Chromosome</location>
        <location evidence="2">Centromere</location>
    </subcellularLocation>
    <subcellularLocation>
        <location evidence="1">Nucleus</location>
    </subcellularLocation>
</comment>
<feature type="compositionally biased region" description="Basic and acidic residues" evidence="10">
    <location>
        <begin position="141"/>
        <end position="150"/>
    </location>
</feature>
<accession>A0A1A6A3J8</accession>